<reference evidence="1 2" key="1">
    <citation type="submission" date="2017-07" db="EMBL/GenBank/DDBJ databases">
        <title>Amycolatopsis alba DSM 44262 Genome sequencing and assembly.</title>
        <authorList>
            <person name="Kaur N."/>
            <person name="Mayilraj S."/>
        </authorList>
    </citation>
    <scope>NUCLEOTIDE SEQUENCE [LARGE SCALE GENOMIC DNA]</scope>
    <source>
        <strain evidence="1 2">DSM 44262</strain>
    </source>
</reference>
<keyword evidence="2" id="KW-1185">Reference proteome</keyword>
<name>A0A229S0U0_AMYAL</name>
<comment type="caution">
    <text evidence="1">The sequence shown here is derived from an EMBL/GenBank/DDBJ whole genome shotgun (WGS) entry which is preliminary data.</text>
</comment>
<proteinExistence type="predicted"/>
<dbReference type="EMBL" id="NMQU01000026">
    <property type="protein sequence ID" value="OXM52552.1"/>
    <property type="molecule type" value="Genomic_DNA"/>
</dbReference>
<evidence type="ECO:0000313" key="1">
    <source>
        <dbReference type="EMBL" id="OXM52552.1"/>
    </source>
</evidence>
<dbReference type="AlphaFoldDB" id="A0A229S0U0"/>
<protein>
    <submittedName>
        <fullName evidence="1">Uncharacterized protein</fullName>
    </submittedName>
</protein>
<sequence>MLPTVSTAPAKFPDPSCCIAFLYSALRSKGTSSGMEFFAVVAAAADWENRLDARYAPSPAVSAHLLTLEKKFVTALAPSPCQCSPSLLIAALTALLKVFSELPWLFQSSPFSSMSRGSRSCVTMFFRSPCGTAS</sequence>
<gene>
    <name evidence="1" type="ORF">CFP75_10310</name>
</gene>
<dbReference type="Proteomes" id="UP000215563">
    <property type="component" value="Unassembled WGS sequence"/>
</dbReference>
<organism evidence="1 2">
    <name type="scientific">Amycolatopsis alba DSM 44262</name>
    <dbReference type="NCBI Taxonomy" id="1125972"/>
    <lineage>
        <taxon>Bacteria</taxon>
        <taxon>Bacillati</taxon>
        <taxon>Actinomycetota</taxon>
        <taxon>Actinomycetes</taxon>
        <taxon>Pseudonocardiales</taxon>
        <taxon>Pseudonocardiaceae</taxon>
        <taxon>Amycolatopsis</taxon>
    </lineage>
</organism>
<accession>A0A229S0U0</accession>
<evidence type="ECO:0000313" key="2">
    <source>
        <dbReference type="Proteomes" id="UP000215563"/>
    </source>
</evidence>